<feature type="domain" description="NAD(P)-binding" evidence="2">
    <location>
        <begin position="7"/>
        <end position="208"/>
    </location>
</feature>
<dbReference type="PANTHER" id="PTHR43355:SF2">
    <property type="entry name" value="FLAVIN REDUCTASE (NADPH)"/>
    <property type="match status" value="1"/>
</dbReference>
<dbReference type="Proteomes" id="UP000799772">
    <property type="component" value="Unassembled WGS sequence"/>
</dbReference>
<evidence type="ECO:0000256" key="1">
    <source>
        <dbReference type="ARBA" id="ARBA00038376"/>
    </source>
</evidence>
<dbReference type="GO" id="GO:0042602">
    <property type="term" value="F:riboflavin reductase (NADPH) activity"/>
    <property type="evidence" value="ECO:0007669"/>
    <property type="project" value="TreeGrafter"/>
</dbReference>
<accession>A0A9P4IJ29</accession>
<protein>
    <submittedName>
        <fullName evidence="3">NAD(P)-binding protein</fullName>
    </submittedName>
</protein>
<evidence type="ECO:0000313" key="3">
    <source>
        <dbReference type="EMBL" id="KAF2100208.1"/>
    </source>
</evidence>
<dbReference type="SUPFAM" id="SSF51735">
    <property type="entry name" value="NAD(P)-binding Rossmann-fold domains"/>
    <property type="match status" value="1"/>
</dbReference>
<gene>
    <name evidence="3" type="ORF">NA57DRAFT_73821</name>
</gene>
<dbReference type="InterPro" id="IPR016040">
    <property type="entry name" value="NAD(P)-bd_dom"/>
</dbReference>
<dbReference type="PANTHER" id="PTHR43355">
    <property type="entry name" value="FLAVIN REDUCTASE (NADPH)"/>
    <property type="match status" value="1"/>
</dbReference>
<dbReference type="OrthoDB" id="419598at2759"/>
<comment type="similarity">
    <text evidence="1">Belongs to the avfA family.</text>
</comment>
<sequence>MQILILGGSGRTGKLVIDEALRRNHSVAALVRNESSLKPRGNLTVVKGTPLKQEDIEAAFEATPSPPDAVIVTLNAARASDSPFAKPITPPRFLADSNENAVAVMRKYGVRRIVTMSAFGVADSSKEMAWLMRHIIRKTNMSYQFEDHDLVDKEMKTSGTDYTLVRPVVLSEGEDLPVKDFGDSGKGVGMMSKITRKSVASYLVKAAETNELRGRTPVIANV</sequence>
<name>A0A9P4IJ29_9PEZI</name>
<dbReference type="GO" id="GO:0004074">
    <property type="term" value="F:biliverdin reductase [NAD(P)H] activity"/>
    <property type="evidence" value="ECO:0007669"/>
    <property type="project" value="TreeGrafter"/>
</dbReference>
<dbReference type="InterPro" id="IPR036291">
    <property type="entry name" value="NAD(P)-bd_dom_sf"/>
</dbReference>
<dbReference type="AlphaFoldDB" id="A0A9P4IJ29"/>
<proteinExistence type="inferred from homology"/>
<dbReference type="Pfam" id="PF13460">
    <property type="entry name" value="NAD_binding_10"/>
    <property type="match status" value="1"/>
</dbReference>
<dbReference type="EMBL" id="ML978124">
    <property type="protein sequence ID" value="KAF2100208.1"/>
    <property type="molecule type" value="Genomic_DNA"/>
</dbReference>
<keyword evidence="4" id="KW-1185">Reference proteome</keyword>
<evidence type="ECO:0000313" key="4">
    <source>
        <dbReference type="Proteomes" id="UP000799772"/>
    </source>
</evidence>
<dbReference type="Gene3D" id="3.40.50.720">
    <property type="entry name" value="NAD(P)-binding Rossmann-like Domain"/>
    <property type="match status" value="1"/>
</dbReference>
<comment type="caution">
    <text evidence="3">The sequence shown here is derived from an EMBL/GenBank/DDBJ whole genome shotgun (WGS) entry which is preliminary data.</text>
</comment>
<organism evidence="3 4">
    <name type="scientific">Rhizodiscina lignyota</name>
    <dbReference type="NCBI Taxonomy" id="1504668"/>
    <lineage>
        <taxon>Eukaryota</taxon>
        <taxon>Fungi</taxon>
        <taxon>Dikarya</taxon>
        <taxon>Ascomycota</taxon>
        <taxon>Pezizomycotina</taxon>
        <taxon>Dothideomycetes</taxon>
        <taxon>Pleosporomycetidae</taxon>
        <taxon>Aulographales</taxon>
        <taxon>Rhizodiscinaceae</taxon>
        <taxon>Rhizodiscina</taxon>
    </lineage>
</organism>
<evidence type="ECO:0000259" key="2">
    <source>
        <dbReference type="Pfam" id="PF13460"/>
    </source>
</evidence>
<reference evidence="3" key="1">
    <citation type="journal article" date="2020" name="Stud. Mycol.">
        <title>101 Dothideomycetes genomes: a test case for predicting lifestyles and emergence of pathogens.</title>
        <authorList>
            <person name="Haridas S."/>
            <person name="Albert R."/>
            <person name="Binder M."/>
            <person name="Bloem J."/>
            <person name="Labutti K."/>
            <person name="Salamov A."/>
            <person name="Andreopoulos B."/>
            <person name="Baker S."/>
            <person name="Barry K."/>
            <person name="Bills G."/>
            <person name="Bluhm B."/>
            <person name="Cannon C."/>
            <person name="Castanera R."/>
            <person name="Culley D."/>
            <person name="Daum C."/>
            <person name="Ezra D."/>
            <person name="Gonzalez J."/>
            <person name="Henrissat B."/>
            <person name="Kuo A."/>
            <person name="Liang C."/>
            <person name="Lipzen A."/>
            <person name="Lutzoni F."/>
            <person name="Magnuson J."/>
            <person name="Mondo S."/>
            <person name="Nolan M."/>
            <person name="Ohm R."/>
            <person name="Pangilinan J."/>
            <person name="Park H.-J."/>
            <person name="Ramirez L."/>
            <person name="Alfaro M."/>
            <person name="Sun H."/>
            <person name="Tritt A."/>
            <person name="Yoshinaga Y."/>
            <person name="Zwiers L.-H."/>
            <person name="Turgeon B."/>
            <person name="Goodwin S."/>
            <person name="Spatafora J."/>
            <person name="Crous P."/>
            <person name="Grigoriev I."/>
        </authorList>
    </citation>
    <scope>NUCLEOTIDE SEQUENCE</scope>
    <source>
        <strain evidence="3">CBS 133067</strain>
    </source>
</reference>
<dbReference type="InterPro" id="IPR051606">
    <property type="entry name" value="Polyketide_Oxido-like"/>
</dbReference>